<dbReference type="EMBL" id="DF844271">
    <property type="protein sequence ID" value="GAT48118.1"/>
    <property type="molecule type" value="Genomic_DNA"/>
</dbReference>
<accession>A0ABQ0LAI3</accession>
<feature type="region of interest" description="Disordered" evidence="1">
    <location>
        <begin position="179"/>
        <end position="199"/>
    </location>
</feature>
<evidence type="ECO:0000313" key="2">
    <source>
        <dbReference type="EMBL" id="GAT48118.1"/>
    </source>
</evidence>
<evidence type="ECO:0000256" key="1">
    <source>
        <dbReference type="SAM" id="MobiDB-lite"/>
    </source>
</evidence>
<dbReference type="Proteomes" id="UP000815677">
    <property type="component" value="Unassembled WGS sequence"/>
</dbReference>
<name>A0ABQ0LAI3_MYCCL</name>
<gene>
    <name evidence="2" type="ORF">MCHLO_05551</name>
</gene>
<reference evidence="2" key="1">
    <citation type="submission" date="2014-09" db="EMBL/GenBank/DDBJ databases">
        <title>Genome sequence of the luminous mushroom Mycena chlorophos for searching fungal bioluminescence genes.</title>
        <authorList>
            <person name="Tanaka Y."/>
            <person name="Kasuga D."/>
            <person name="Oba Y."/>
            <person name="Hase S."/>
            <person name="Sato K."/>
            <person name="Oba Y."/>
            <person name="Sakakibara Y."/>
        </authorList>
    </citation>
    <scope>NUCLEOTIDE SEQUENCE</scope>
</reference>
<protein>
    <submittedName>
        <fullName evidence="2">Uncharacterized protein</fullName>
    </submittedName>
</protein>
<feature type="region of interest" description="Disordered" evidence="1">
    <location>
        <begin position="124"/>
        <end position="147"/>
    </location>
</feature>
<feature type="region of interest" description="Disordered" evidence="1">
    <location>
        <begin position="1"/>
        <end position="24"/>
    </location>
</feature>
<organism evidence="2 3">
    <name type="scientific">Mycena chlorophos</name>
    <name type="common">Agaric fungus</name>
    <name type="synonym">Agaricus chlorophos</name>
    <dbReference type="NCBI Taxonomy" id="658473"/>
    <lineage>
        <taxon>Eukaryota</taxon>
        <taxon>Fungi</taxon>
        <taxon>Dikarya</taxon>
        <taxon>Basidiomycota</taxon>
        <taxon>Agaricomycotina</taxon>
        <taxon>Agaricomycetes</taxon>
        <taxon>Agaricomycetidae</taxon>
        <taxon>Agaricales</taxon>
        <taxon>Marasmiineae</taxon>
        <taxon>Mycenaceae</taxon>
        <taxon>Mycena</taxon>
    </lineage>
</organism>
<sequence length="237" mass="25903">MCRSRRATSTGGTERPHATPLSSWDPHFEPSRILSESLKNVCATEALLSLALFAEDSPRPPSLEVLYPEILVGSTIPATLVCGIRKHNPTSPVETIATLRGRRAEPRLERMCWQASWSPKFVAAPPAPTRSHHRPTRDRIPSPSSGRIAWRSRGACSTVSITPSVLVLLSFVASLTTHISPRGSEMPRNEQTRSTTPRTVLRALRPSYPTADGSPTNAQSVLHSSFDHLAMTSATLR</sequence>
<evidence type="ECO:0000313" key="3">
    <source>
        <dbReference type="Proteomes" id="UP000815677"/>
    </source>
</evidence>
<proteinExistence type="predicted"/>
<keyword evidence="3" id="KW-1185">Reference proteome</keyword>